<keyword evidence="15" id="KW-1185">Reference proteome</keyword>
<dbReference type="Pfam" id="PF00105">
    <property type="entry name" value="zf-C4"/>
    <property type="match status" value="1"/>
</dbReference>
<feature type="compositionally biased region" description="Polar residues" evidence="11">
    <location>
        <begin position="149"/>
        <end position="162"/>
    </location>
</feature>
<dbReference type="CDD" id="cd06958">
    <property type="entry name" value="NR_DBD_COUP_TF"/>
    <property type="match status" value="1"/>
</dbReference>
<dbReference type="SMART" id="SM00430">
    <property type="entry name" value="HOLI"/>
    <property type="match status" value="1"/>
</dbReference>
<protein>
    <submittedName>
        <fullName evidence="14">Uncharacterized protein</fullName>
    </submittedName>
</protein>
<comment type="caution">
    <text evidence="14">The sequence shown here is derived from an EMBL/GenBank/DDBJ whole genome shotgun (WGS) entry which is preliminary data.</text>
</comment>
<dbReference type="SUPFAM" id="SSF57716">
    <property type="entry name" value="Glucocorticoid receptor-like (DNA-binding domain)"/>
    <property type="match status" value="1"/>
</dbReference>
<dbReference type="PANTHER" id="PTHR24083">
    <property type="entry name" value="NUCLEAR HORMONE RECEPTOR"/>
    <property type="match status" value="1"/>
</dbReference>
<feature type="domain" description="Nuclear receptor" evidence="12">
    <location>
        <begin position="169"/>
        <end position="244"/>
    </location>
</feature>
<keyword evidence="4 10" id="KW-0862">Zinc</keyword>
<keyword evidence="8 10" id="KW-0675">Receptor</keyword>
<dbReference type="GO" id="GO:0005634">
    <property type="term" value="C:nucleus"/>
    <property type="evidence" value="ECO:0007669"/>
    <property type="project" value="UniProtKB-SubCell"/>
</dbReference>
<dbReference type="SUPFAM" id="SSF48508">
    <property type="entry name" value="Nuclear receptor ligand-binding domain"/>
    <property type="match status" value="1"/>
</dbReference>
<keyword evidence="5 10" id="KW-0805">Transcription regulation</keyword>
<dbReference type="GO" id="GO:0008270">
    <property type="term" value="F:zinc ion binding"/>
    <property type="evidence" value="ECO:0007669"/>
    <property type="project" value="UniProtKB-KW"/>
</dbReference>
<feature type="region of interest" description="Disordered" evidence="11">
    <location>
        <begin position="135"/>
        <end position="162"/>
    </location>
</feature>
<organism evidence="14 15">
    <name type="scientific">Caenorhabditis auriculariae</name>
    <dbReference type="NCBI Taxonomy" id="2777116"/>
    <lineage>
        <taxon>Eukaryota</taxon>
        <taxon>Metazoa</taxon>
        <taxon>Ecdysozoa</taxon>
        <taxon>Nematoda</taxon>
        <taxon>Chromadorea</taxon>
        <taxon>Rhabditida</taxon>
        <taxon>Rhabditina</taxon>
        <taxon>Rhabditomorpha</taxon>
        <taxon>Rhabditoidea</taxon>
        <taxon>Rhabditidae</taxon>
        <taxon>Peloderinae</taxon>
        <taxon>Caenorhabditis</taxon>
    </lineage>
</organism>
<dbReference type="SMART" id="SM00399">
    <property type="entry name" value="ZnF_C4"/>
    <property type="match status" value="1"/>
</dbReference>
<dbReference type="PROSITE" id="PS51030">
    <property type="entry name" value="NUCLEAR_REC_DBD_2"/>
    <property type="match status" value="1"/>
</dbReference>
<evidence type="ECO:0000256" key="2">
    <source>
        <dbReference type="ARBA" id="ARBA00022723"/>
    </source>
</evidence>
<dbReference type="OrthoDB" id="5771769at2759"/>
<evidence type="ECO:0000256" key="8">
    <source>
        <dbReference type="ARBA" id="ARBA00023170"/>
    </source>
</evidence>
<reference evidence="14" key="1">
    <citation type="submission" date="2020-10" db="EMBL/GenBank/DDBJ databases">
        <authorList>
            <person name="Kikuchi T."/>
        </authorList>
    </citation>
    <scope>NUCLEOTIDE SEQUENCE</scope>
    <source>
        <strain evidence="14">NKZ352</strain>
    </source>
</reference>
<keyword evidence="6 10" id="KW-0238">DNA-binding</keyword>
<keyword evidence="2 10" id="KW-0479">Metal-binding</keyword>
<dbReference type="InterPro" id="IPR035500">
    <property type="entry name" value="NHR-like_dom_sf"/>
</dbReference>
<evidence type="ECO:0000256" key="1">
    <source>
        <dbReference type="ARBA" id="ARBA00005993"/>
    </source>
</evidence>
<dbReference type="InterPro" id="IPR000536">
    <property type="entry name" value="Nucl_hrmn_rcpt_lig-bd"/>
</dbReference>
<keyword evidence="9 10" id="KW-0539">Nucleus</keyword>
<evidence type="ECO:0000256" key="6">
    <source>
        <dbReference type="ARBA" id="ARBA00023125"/>
    </source>
</evidence>
<dbReference type="PROSITE" id="PS00031">
    <property type="entry name" value="NUCLEAR_REC_DBD_1"/>
    <property type="match status" value="1"/>
</dbReference>
<dbReference type="AlphaFoldDB" id="A0A8S1GT83"/>
<comment type="subcellular location">
    <subcellularLocation>
        <location evidence="10">Nucleus</location>
    </subcellularLocation>
</comment>
<dbReference type="InterPro" id="IPR001723">
    <property type="entry name" value="Nuclear_hrmn_rcpt"/>
</dbReference>
<dbReference type="Pfam" id="PF00104">
    <property type="entry name" value="Hormone_recep"/>
    <property type="match status" value="1"/>
</dbReference>
<dbReference type="GO" id="GO:0043565">
    <property type="term" value="F:sequence-specific DNA binding"/>
    <property type="evidence" value="ECO:0007669"/>
    <property type="project" value="InterPro"/>
</dbReference>
<evidence type="ECO:0000256" key="11">
    <source>
        <dbReference type="SAM" id="MobiDB-lite"/>
    </source>
</evidence>
<dbReference type="EMBL" id="CAJGYM010000004">
    <property type="protein sequence ID" value="CAD6186101.1"/>
    <property type="molecule type" value="Genomic_DNA"/>
</dbReference>
<accession>A0A8S1GT83</accession>
<dbReference type="PRINTS" id="PR00047">
    <property type="entry name" value="STROIDFINGER"/>
</dbReference>
<evidence type="ECO:0000256" key="10">
    <source>
        <dbReference type="RuleBase" id="RU004334"/>
    </source>
</evidence>
<evidence type="ECO:0000256" key="4">
    <source>
        <dbReference type="ARBA" id="ARBA00022833"/>
    </source>
</evidence>
<evidence type="ECO:0000256" key="5">
    <source>
        <dbReference type="ARBA" id="ARBA00023015"/>
    </source>
</evidence>
<dbReference type="Proteomes" id="UP000835052">
    <property type="component" value="Unassembled WGS sequence"/>
</dbReference>
<dbReference type="InterPro" id="IPR050274">
    <property type="entry name" value="Nuclear_hormone_rcpt_NR2"/>
</dbReference>
<dbReference type="FunFam" id="3.30.50.10:FF:000079">
    <property type="entry name" value="Protein CBR-UNC-55, isoform a"/>
    <property type="match status" value="1"/>
</dbReference>
<evidence type="ECO:0000256" key="3">
    <source>
        <dbReference type="ARBA" id="ARBA00022771"/>
    </source>
</evidence>
<keyword evidence="7 10" id="KW-0804">Transcription</keyword>
<sequence length="524" mass="58274">MKYHQNPIKPLAQKFFHSQASAEVPKEIILLMEDLQVKPLVRKTSHSRAPTQELHQVLIGAALSTAAATLTEGVTSLHPSLGGNSRRDWRFEITKSAAPIRLVCSGSYRMLPGVLPPPPWLQCWPIEKWPPRRSSPPIDIVGETPSPPSTSDHLGTSANTPECGSAAEVNDCVVCGDKSSGKHYGQFSCEGCKSFFKRSIRRSLSYTCRSTKNCAIDVQHRNQCQYCRLKKCFRMGMRKEAVQRGRLPAGLSSLQSTAALVHNSNMFFRHMSQVNIAFLAQNVQLRKFSSENFDANVAFEFAAQTMLATIQWSRAVASFAQISLSDQIRLLQKNWPSIFVLALSQSSLPLNVADSLCSYLHLDRDEDFSAEKLKLFQNKIEAIRNLKLDFAELSSIRAALFFDPETSSLEEQEKIVAMSEKVRGTLEDYCRIQKSHQPDRCTELLATQLSLRDGDKTKSSVAASSVAASSVATLFFARFTGANTIESVIRDLLTYTPLPTLQVPPPFLPFLPPPPVPFFGQHLL</sequence>
<evidence type="ECO:0000256" key="7">
    <source>
        <dbReference type="ARBA" id="ARBA00023163"/>
    </source>
</evidence>
<feature type="domain" description="NR LBD" evidence="13">
    <location>
        <begin position="263"/>
        <end position="496"/>
    </location>
</feature>
<evidence type="ECO:0000259" key="12">
    <source>
        <dbReference type="PROSITE" id="PS51030"/>
    </source>
</evidence>
<evidence type="ECO:0000313" key="14">
    <source>
        <dbReference type="EMBL" id="CAD6186101.1"/>
    </source>
</evidence>
<name>A0A8S1GT83_9PELO</name>
<dbReference type="GO" id="GO:0003700">
    <property type="term" value="F:DNA-binding transcription factor activity"/>
    <property type="evidence" value="ECO:0007669"/>
    <property type="project" value="InterPro"/>
</dbReference>
<dbReference type="Gene3D" id="3.30.50.10">
    <property type="entry name" value="Erythroid Transcription Factor GATA-1, subunit A"/>
    <property type="match status" value="1"/>
</dbReference>
<dbReference type="Gene3D" id="1.10.565.10">
    <property type="entry name" value="Retinoid X Receptor"/>
    <property type="match status" value="1"/>
</dbReference>
<dbReference type="PRINTS" id="PR00398">
    <property type="entry name" value="STRDHORMONER"/>
</dbReference>
<dbReference type="InterPro" id="IPR001628">
    <property type="entry name" value="Znf_hrmn_rcpt"/>
</dbReference>
<evidence type="ECO:0000256" key="9">
    <source>
        <dbReference type="ARBA" id="ARBA00023242"/>
    </source>
</evidence>
<proteinExistence type="inferred from homology"/>
<evidence type="ECO:0000313" key="15">
    <source>
        <dbReference type="Proteomes" id="UP000835052"/>
    </source>
</evidence>
<comment type="similarity">
    <text evidence="1 10">Belongs to the nuclear hormone receptor family.</text>
</comment>
<dbReference type="InterPro" id="IPR013088">
    <property type="entry name" value="Znf_NHR/GATA"/>
</dbReference>
<evidence type="ECO:0000259" key="13">
    <source>
        <dbReference type="PROSITE" id="PS51843"/>
    </source>
</evidence>
<gene>
    <name evidence="14" type="ORF">CAUJ_LOCUS2020</name>
</gene>
<dbReference type="PROSITE" id="PS51843">
    <property type="entry name" value="NR_LBD"/>
    <property type="match status" value="1"/>
</dbReference>
<keyword evidence="3 10" id="KW-0863">Zinc-finger</keyword>